<reference evidence="3" key="1">
    <citation type="journal article" date="2017" name="PLoS ONE">
        <title>The Agassiz's desert tortoise genome provides a resource for the conservation of a threatened species.</title>
        <authorList>
            <person name="Tollis M."/>
            <person name="DeNardo D.F."/>
            <person name="Cornelius J.A."/>
            <person name="Dolby G.A."/>
            <person name="Edwards T."/>
            <person name="Henen B.T."/>
            <person name="Karl A.E."/>
            <person name="Murphy R.W."/>
            <person name="Kusumi K."/>
        </authorList>
    </citation>
    <scope>NUCLEOTIDE SEQUENCE [LARGE SCALE GENOMIC DNA]</scope>
</reference>
<feature type="region of interest" description="Disordered" evidence="1">
    <location>
        <begin position="1"/>
        <end position="28"/>
    </location>
</feature>
<organism evidence="2 3">
    <name type="scientific">Gopherus agassizii</name>
    <name type="common">Agassiz's desert tortoise</name>
    <dbReference type="NCBI Taxonomy" id="38772"/>
    <lineage>
        <taxon>Eukaryota</taxon>
        <taxon>Metazoa</taxon>
        <taxon>Chordata</taxon>
        <taxon>Craniata</taxon>
        <taxon>Vertebrata</taxon>
        <taxon>Euteleostomi</taxon>
        <taxon>Archelosauria</taxon>
        <taxon>Testudinata</taxon>
        <taxon>Testudines</taxon>
        <taxon>Cryptodira</taxon>
        <taxon>Durocryptodira</taxon>
        <taxon>Testudinoidea</taxon>
        <taxon>Testudinidae</taxon>
        <taxon>Gopherus</taxon>
    </lineage>
</organism>
<keyword evidence="3" id="KW-1185">Reference proteome</keyword>
<dbReference type="Proteomes" id="UP000291020">
    <property type="component" value="Unassembled WGS sequence"/>
</dbReference>
<accession>A0A452HB26</accession>
<dbReference type="Ensembl" id="ENSGAGT00000013692.1">
    <property type="protein sequence ID" value="ENSGAGP00000011954.1"/>
    <property type="gene ID" value="ENSGAGG00000009212.1"/>
</dbReference>
<evidence type="ECO:0000256" key="1">
    <source>
        <dbReference type="SAM" id="MobiDB-lite"/>
    </source>
</evidence>
<protein>
    <submittedName>
        <fullName evidence="2">Uncharacterized protein</fullName>
    </submittedName>
</protein>
<evidence type="ECO:0000313" key="3">
    <source>
        <dbReference type="Proteomes" id="UP000291020"/>
    </source>
</evidence>
<sequence length="54" mass="5863">MTHHLYGNTTLGTGEPVQALKPSADYPSNNVEFRKVTDLVKAVKMKTAASNTTQ</sequence>
<reference evidence="2" key="2">
    <citation type="submission" date="2025-08" db="UniProtKB">
        <authorList>
            <consortium name="Ensembl"/>
        </authorList>
    </citation>
    <scope>IDENTIFICATION</scope>
</reference>
<evidence type="ECO:0000313" key="2">
    <source>
        <dbReference type="Ensembl" id="ENSGAGP00000011954.1"/>
    </source>
</evidence>
<reference evidence="2" key="3">
    <citation type="submission" date="2025-09" db="UniProtKB">
        <authorList>
            <consortium name="Ensembl"/>
        </authorList>
    </citation>
    <scope>IDENTIFICATION</scope>
</reference>
<dbReference type="AlphaFoldDB" id="A0A452HB26"/>
<name>A0A452HB26_9SAUR</name>
<proteinExistence type="predicted"/>